<sequence>TTPKLKFNEYLDQSMIDRAGGKEQYGKVEKVWKGLRIKWTQAGYFSGGPPTGGKLQDMQTELEDAVEHAKASEAERNKIHMFKKVGTREREREILDENMLQSTQDLRLGRRFTFQQDNNHKHTAKTA</sequence>
<accession>A0A060YE98</accession>
<protein>
    <submittedName>
        <fullName evidence="1">Uncharacterized protein</fullName>
    </submittedName>
</protein>
<reference evidence="1" key="1">
    <citation type="journal article" date="2014" name="Nat. Commun.">
        <title>The rainbow trout genome provides novel insights into evolution after whole-genome duplication in vertebrates.</title>
        <authorList>
            <person name="Berthelot C."/>
            <person name="Brunet F."/>
            <person name="Chalopin D."/>
            <person name="Juanchich A."/>
            <person name="Bernard M."/>
            <person name="Noel B."/>
            <person name="Bento P."/>
            <person name="Da Silva C."/>
            <person name="Labadie K."/>
            <person name="Alberti A."/>
            <person name="Aury J.M."/>
            <person name="Louis A."/>
            <person name="Dehais P."/>
            <person name="Bardou P."/>
            <person name="Montfort J."/>
            <person name="Klopp C."/>
            <person name="Cabau C."/>
            <person name="Gaspin C."/>
            <person name="Thorgaard G.H."/>
            <person name="Boussaha M."/>
            <person name="Quillet E."/>
            <person name="Guyomard R."/>
            <person name="Galiana D."/>
            <person name="Bobe J."/>
            <person name="Volff J.N."/>
            <person name="Genet C."/>
            <person name="Wincker P."/>
            <person name="Jaillon O."/>
            <person name="Roest Crollius H."/>
            <person name="Guiguen Y."/>
        </authorList>
    </citation>
    <scope>NUCLEOTIDE SEQUENCE [LARGE SCALE GENOMIC DNA]</scope>
</reference>
<dbReference type="GO" id="GO:0003676">
    <property type="term" value="F:nucleic acid binding"/>
    <property type="evidence" value="ECO:0007669"/>
    <property type="project" value="InterPro"/>
</dbReference>
<dbReference type="PaxDb" id="8022-A0A060YE98"/>
<dbReference type="EMBL" id="FR909877">
    <property type="protein sequence ID" value="CDQ89837.1"/>
    <property type="molecule type" value="Genomic_DNA"/>
</dbReference>
<dbReference type="InterPro" id="IPR036397">
    <property type="entry name" value="RNaseH_sf"/>
</dbReference>
<name>A0A060YE98_ONCMY</name>
<evidence type="ECO:0000313" key="1">
    <source>
        <dbReference type="EMBL" id="CDQ89837.1"/>
    </source>
</evidence>
<evidence type="ECO:0000313" key="2">
    <source>
        <dbReference type="Proteomes" id="UP000193380"/>
    </source>
</evidence>
<feature type="non-terminal residue" evidence="1">
    <location>
        <position position="1"/>
    </location>
</feature>
<proteinExistence type="predicted"/>
<dbReference type="AlphaFoldDB" id="A0A060YE98"/>
<organism evidence="1 2">
    <name type="scientific">Oncorhynchus mykiss</name>
    <name type="common">Rainbow trout</name>
    <name type="synonym">Salmo gairdneri</name>
    <dbReference type="NCBI Taxonomy" id="8022"/>
    <lineage>
        <taxon>Eukaryota</taxon>
        <taxon>Metazoa</taxon>
        <taxon>Chordata</taxon>
        <taxon>Craniata</taxon>
        <taxon>Vertebrata</taxon>
        <taxon>Euteleostomi</taxon>
        <taxon>Actinopterygii</taxon>
        <taxon>Neopterygii</taxon>
        <taxon>Teleostei</taxon>
        <taxon>Protacanthopterygii</taxon>
        <taxon>Salmoniformes</taxon>
        <taxon>Salmonidae</taxon>
        <taxon>Salmoninae</taxon>
        <taxon>Oncorhynchus</taxon>
    </lineage>
</organism>
<dbReference type="Gene3D" id="3.30.420.10">
    <property type="entry name" value="Ribonuclease H-like superfamily/Ribonuclease H"/>
    <property type="match status" value="1"/>
</dbReference>
<reference evidence="1" key="2">
    <citation type="submission" date="2014-03" db="EMBL/GenBank/DDBJ databases">
        <authorList>
            <person name="Genoscope - CEA"/>
        </authorList>
    </citation>
    <scope>NUCLEOTIDE SEQUENCE</scope>
</reference>
<dbReference type="Proteomes" id="UP000193380">
    <property type="component" value="Unassembled WGS sequence"/>
</dbReference>
<gene>
    <name evidence="1" type="ORF">GSONMT00004252001</name>
</gene>